<feature type="domain" description="DUF1206" evidence="2">
    <location>
        <begin position="106"/>
        <end position="171"/>
    </location>
</feature>
<feature type="transmembrane region" description="Helical" evidence="1">
    <location>
        <begin position="191"/>
        <end position="215"/>
    </location>
</feature>
<evidence type="ECO:0000256" key="1">
    <source>
        <dbReference type="SAM" id="Phobius"/>
    </source>
</evidence>
<dbReference type="Pfam" id="PF06724">
    <property type="entry name" value="DUF1206"/>
    <property type="match status" value="3"/>
</dbReference>
<feature type="domain" description="DUF1206" evidence="2">
    <location>
        <begin position="22"/>
        <end position="85"/>
    </location>
</feature>
<evidence type="ECO:0000259" key="2">
    <source>
        <dbReference type="Pfam" id="PF06724"/>
    </source>
</evidence>
<dbReference type="AlphaFoldDB" id="A0A1I2G7Y8"/>
<keyword evidence="1" id="KW-1133">Transmembrane helix</keyword>
<keyword evidence="1" id="KW-0812">Transmembrane</keyword>
<organism evidence="3 4">
    <name type="scientific">Spirosoma endophyticum</name>
    <dbReference type="NCBI Taxonomy" id="662367"/>
    <lineage>
        <taxon>Bacteria</taxon>
        <taxon>Pseudomonadati</taxon>
        <taxon>Bacteroidota</taxon>
        <taxon>Cytophagia</taxon>
        <taxon>Cytophagales</taxon>
        <taxon>Cytophagaceae</taxon>
        <taxon>Spirosoma</taxon>
    </lineage>
</organism>
<gene>
    <name evidence="3" type="ORF">SAMN05216167_13011</name>
</gene>
<reference evidence="3 4" key="1">
    <citation type="submission" date="2016-10" db="EMBL/GenBank/DDBJ databases">
        <authorList>
            <person name="de Groot N.N."/>
        </authorList>
    </citation>
    <scope>NUCLEOTIDE SEQUENCE [LARGE SCALE GENOMIC DNA]</scope>
    <source>
        <strain evidence="3 4">DSM 26130</strain>
    </source>
</reference>
<evidence type="ECO:0000313" key="4">
    <source>
        <dbReference type="Proteomes" id="UP000198598"/>
    </source>
</evidence>
<sequence length="273" mass="29894">MSDSNPIKQQSKHGIEYLARVSYVAKAIFYGTIAYFTLELALGSHGPDPNRKQVLEQLTSNPLGKILLVLMVIALTGHTLWRGVEIWADPYQKGMGPGGWLYRLNYLLSGITYGSLGLTAGKLLAGQGSGQDNQKQIWAAQLLHWEGGKGVIIGIGLIFLIWAGLQVYKGLSGTVYQSLELDTKPGWARGFLRISGLMGFVTVGASLAGTGWYLLKGAWTENPRWVKNMDDLIKLLQGLPGGWWLQVGVALGFFLMGVFMLAMARYFPLKASE</sequence>
<protein>
    <recommendedName>
        <fullName evidence="2">DUF1206 domain-containing protein</fullName>
    </recommendedName>
</protein>
<dbReference type="RefSeq" id="WP_093834162.1">
    <property type="nucleotide sequence ID" value="NZ_FOLQ01000030.1"/>
</dbReference>
<keyword evidence="4" id="KW-1185">Reference proteome</keyword>
<dbReference type="OrthoDB" id="942613at2"/>
<proteinExistence type="predicted"/>
<feature type="transmembrane region" description="Helical" evidence="1">
    <location>
        <begin position="104"/>
        <end position="125"/>
    </location>
</feature>
<feature type="domain" description="DUF1206" evidence="2">
    <location>
        <begin position="199"/>
        <end position="266"/>
    </location>
</feature>
<feature type="transmembrane region" description="Helical" evidence="1">
    <location>
        <begin position="63"/>
        <end position="84"/>
    </location>
</feature>
<evidence type="ECO:0000313" key="3">
    <source>
        <dbReference type="EMBL" id="SFF12876.1"/>
    </source>
</evidence>
<dbReference type="InterPro" id="IPR009597">
    <property type="entry name" value="DUF1206"/>
</dbReference>
<dbReference type="STRING" id="662367.SAMN05216167_13011"/>
<dbReference type="EMBL" id="FOLQ01000030">
    <property type="protein sequence ID" value="SFF12876.1"/>
    <property type="molecule type" value="Genomic_DNA"/>
</dbReference>
<feature type="transmembrane region" description="Helical" evidence="1">
    <location>
        <begin position="21"/>
        <end position="43"/>
    </location>
</feature>
<feature type="transmembrane region" description="Helical" evidence="1">
    <location>
        <begin position="243"/>
        <end position="267"/>
    </location>
</feature>
<feature type="transmembrane region" description="Helical" evidence="1">
    <location>
        <begin position="151"/>
        <end position="171"/>
    </location>
</feature>
<accession>A0A1I2G7Y8</accession>
<dbReference type="Proteomes" id="UP000198598">
    <property type="component" value="Unassembled WGS sequence"/>
</dbReference>
<name>A0A1I2G7Y8_9BACT</name>
<keyword evidence="1" id="KW-0472">Membrane</keyword>